<evidence type="ECO:0000313" key="4">
    <source>
        <dbReference type="Proteomes" id="UP000190044"/>
    </source>
</evidence>
<gene>
    <name evidence="3" type="ORF">SAMN06295937_101710</name>
</gene>
<dbReference type="AlphaFoldDB" id="A0A1T5DX79"/>
<dbReference type="InterPro" id="IPR052350">
    <property type="entry name" value="Metallo-dep_Lactonases"/>
</dbReference>
<dbReference type="InterPro" id="IPR032466">
    <property type="entry name" value="Metal_Hydrolase"/>
</dbReference>
<evidence type="ECO:0000256" key="1">
    <source>
        <dbReference type="ARBA" id="ARBA00038310"/>
    </source>
</evidence>
<evidence type="ECO:0000259" key="2">
    <source>
        <dbReference type="Pfam" id="PF04909"/>
    </source>
</evidence>
<dbReference type="Proteomes" id="UP000190044">
    <property type="component" value="Unassembled WGS sequence"/>
</dbReference>
<dbReference type="PANTHER" id="PTHR43569">
    <property type="entry name" value="AMIDOHYDROLASE"/>
    <property type="match status" value="1"/>
</dbReference>
<keyword evidence="4" id="KW-1185">Reference proteome</keyword>
<dbReference type="EMBL" id="FUYP01000017">
    <property type="protein sequence ID" value="SKB76140.1"/>
    <property type="molecule type" value="Genomic_DNA"/>
</dbReference>
<sequence>MAGCAGRAASPAFYDTHAHFFTADTQHYPLDAKGAREGEGTLIERVRAHPNDAARVLHEWRAHHVKGGVGVQYASAYKRDNRYLLEVHAQHPRDIAAVVILDPLADDTPATLARMTAHAGIAGIRLTGTASAEGDFPWINSSKADRCWDAARDLGLVVVIMALPAAMSDKQLSAVAAVADRYPDVPIVLDHIGWALGPAPDYGLDIIARVLAGRRNVFFKFTTINIDMLEKQGGDSAAYLRRAVDLLGAGRMMWGSDFGNTAGPYAEMIAAIQRAGVQLTPAERRMVFRHTGLRLFRGRHRRGRR</sequence>
<name>A0A1T5DX79_9SPHN</name>
<feature type="domain" description="Amidohydrolase-related" evidence="2">
    <location>
        <begin position="14"/>
        <end position="297"/>
    </location>
</feature>
<protein>
    <submittedName>
        <fullName evidence="3">L-fuconolactonase</fullName>
    </submittedName>
</protein>
<evidence type="ECO:0000313" key="3">
    <source>
        <dbReference type="EMBL" id="SKB76140.1"/>
    </source>
</evidence>
<accession>A0A1T5DX79</accession>
<dbReference type="GO" id="GO:0016787">
    <property type="term" value="F:hydrolase activity"/>
    <property type="evidence" value="ECO:0007669"/>
    <property type="project" value="InterPro"/>
</dbReference>
<organism evidence="3 4">
    <name type="scientific">Sphingopyxis flava</name>
    <dbReference type="NCBI Taxonomy" id="1507287"/>
    <lineage>
        <taxon>Bacteria</taxon>
        <taxon>Pseudomonadati</taxon>
        <taxon>Pseudomonadota</taxon>
        <taxon>Alphaproteobacteria</taxon>
        <taxon>Sphingomonadales</taxon>
        <taxon>Sphingomonadaceae</taxon>
        <taxon>Sphingopyxis</taxon>
    </lineage>
</organism>
<reference evidence="4" key="1">
    <citation type="submission" date="2017-02" db="EMBL/GenBank/DDBJ databases">
        <authorList>
            <person name="Varghese N."/>
            <person name="Submissions S."/>
        </authorList>
    </citation>
    <scope>NUCLEOTIDE SEQUENCE [LARGE SCALE GENOMIC DNA]</scope>
    <source>
        <strain evidence="4">R11H</strain>
    </source>
</reference>
<proteinExistence type="inferred from homology"/>
<comment type="similarity">
    <text evidence="1">Belongs to the metallo-dependent hydrolases superfamily.</text>
</comment>
<dbReference type="InterPro" id="IPR006680">
    <property type="entry name" value="Amidohydro-rel"/>
</dbReference>
<dbReference type="PANTHER" id="PTHR43569:SF2">
    <property type="entry name" value="AMIDOHYDROLASE-RELATED DOMAIN-CONTAINING PROTEIN"/>
    <property type="match status" value="1"/>
</dbReference>
<dbReference type="Gene3D" id="3.20.20.140">
    <property type="entry name" value="Metal-dependent hydrolases"/>
    <property type="match status" value="1"/>
</dbReference>
<dbReference type="Pfam" id="PF04909">
    <property type="entry name" value="Amidohydro_2"/>
    <property type="match status" value="1"/>
</dbReference>
<dbReference type="SUPFAM" id="SSF51556">
    <property type="entry name" value="Metallo-dependent hydrolases"/>
    <property type="match status" value="1"/>
</dbReference>